<name>A0AAU0PYV0_9CORY</name>
<keyword evidence="4 6" id="KW-0067">ATP-binding</keyword>
<dbReference type="SMART" id="SM00382">
    <property type="entry name" value="AAA"/>
    <property type="match status" value="1"/>
</dbReference>
<dbReference type="PROSITE" id="PS00211">
    <property type="entry name" value="ABC_TRANSPORTER_1"/>
    <property type="match status" value="1"/>
</dbReference>
<dbReference type="KEGG" id="cpsk:Q0N40_05745"/>
<evidence type="ECO:0000313" key="6">
    <source>
        <dbReference type="EMBL" id="WPF24082.1"/>
    </source>
</evidence>
<protein>
    <submittedName>
        <fullName evidence="6">ATP-binding cassette domain-containing protein</fullName>
    </submittedName>
</protein>
<dbReference type="Gene3D" id="3.40.50.300">
    <property type="entry name" value="P-loop containing nucleotide triphosphate hydrolases"/>
    <property type="match status" value="1"/>
</dbReference>
<evidence type="ECO:0000259" key="5">
    <source>
        <dbReference type="PROSITE" id="PS50893"/>
    </source>
</evidence>
<dbReference type="InterPro" id="IPR050319">
    <property type="entry name" value="ABC_transp_ATP-bind"/>
</dbReference>
<dbReference type="GO" id="GO:0055085">
    <property type="term" value="P:transmembrane transport"/>
    <property type="evidence" value="ECO:0007669"/>
    <property type="project" value="UniProtKB-ARBA"/>
</dbReference>
<evidence type="ECO:0000313" key="7">
    <source>
        <dbReference type="Proteomes" id="UP001174314"/>
    </source>
</evidence>
<dbReference type="PANTHER" id="PTHR43776:SF7">
    <property type="entry name" value="D,D-DIPEPTIDE TRANSPORT ATP-BINDING PROTEIN DDPF-RELATED"/>
    <property type="match status" value="1"/>
</dbReference>
<accession>A0AAU0PYV0</accession>
<evidence type="ECO:0000256" key="2">
    <source>
        <dbReference type="ARBA" id="ARBA00022448"/>
    </source>
</evidence>
<dbReference type="RefSeq" id="WP_221923734.1">
    <property type="nucleotide sequence ID" value="NZ_CP137757.1"/>
</dbReference>
<dbReference type="PROSITE" id="PS50893">
    <property type="entry name" value="ABC_TRANSPORTER_2"/>
    <property type="match status" value="1"/>
</dbReference>
<sequence length="245" mass="26071">MPVVSSSNQSSELSGSPLVSLHDATCEGRFHRCSCDLYAGEKVGFVGKSGSGKTSLLRAIMGSLPLNDGHRTAPDHRGWCAFVPQQPDATLHPLMTVQSIIREATLIAGVEAPDYEELVGSLGLPADVLRRRPHQLSGGQRQRVALARTLATRPSVVLADEIVSALDTESATTTMSVLNTYQQKSSCAVAVTGHDLRFMVSTCDRIIVLDDGRIVDDQAAAEIGSSNVPPTAELIHADRIFRGGA</sequence>
<feature type="domain" description="ABC transporter" evidence="5">
    <location>
        <begin position="13"/>
        <end position="236"/>
    </location>
</feature>
<dbReference type="GO" id="GO:0016887">
    <property type="term" value="F:ATP hydrolysis activity"/>
    <property type="evidence" value="ECO:0007669"/>
    <property type="project" value="InterPro"/>
</dbReference>
<proteinExistence type="inferred from homology"/>
<keyword evidence="7" id="KW-1185">Reference proteome</keyword>
<evidence type="ECO:0000256" key="1">
    <source>
        <dbReference type="ARBA" id="ARBA00005417"/>
    </source>
</evidence>
<dbReference type="InterPro" id="IPR003439">
    <property type="entry name" value="ABC_transporter-like_ATP-bd"/>
</dbReference>
<keyword evidence="2" id="KW-0813">Transport</keyword>
<evidence type="ECO:0000256" key="3">
    <source>
        <dbReference type="ARBA" id="ARBA00022741"/>
    </source>
</evidence>
<evidence type="ECO:0000256" key="4">
    <source>
        <dbReference type="ARBA" id="ARBA00022840"/>
    </source>
</evidence>
<gene>
    <name evidence="6" type="ORF">Q0N40_05745</name>
</gene>
<organism evidence="6 7">
    <name type="scientific">Corynebacterium pseudokroppenstedtii</name>
    <dbReference type="NCBI Taxonomy" id="2804917"/>
    <lineage>
        <taxon>Bacteria</taxon>
        <taxon>Bacillati</taxon>
        <taxon>Actinomycetota</taxon>
        <taxon>Actinomycetes</taxon>
        <taxon>Mycobacteriales</taxon>
        <taxon>Corynebacteriaceae</taxon>
        <taxon>Corynebacterium</taxon>
    </lineage>
</organism>
<dbReference type="PANTHER" id="PTHR43776">
    <property type="entry name" value="TRANSPORT ATP-BINDING PROTEIN"/>
    <property type="match status" value="1"/>
</dbReference>
<dbReference type="Proteomes" id="UP001174314">
    <property type="component" value="Chromosome"/>
</dbReference>
<comment type="similarity">
    <text evidence="1">Belongs to the ABC transporter superfamily.</text>
</comment>
<keyword evidence="3" id="KW-0547">Nucleotide-binding</keyword>
<dbReference type="InterPro" id="IPR017871">
    <property type="entry name" value="ABC_transporter-like_CS"/>
</dbReference>
<dbReference type="SUPFAM" id="SSF52540">
    <property type="entry name" value="P-loop containing nucleoside triphosphate hydrolases"/>
    <property type="match status" value="1"/>
</dbReference>
<reference evidence="6 7" key="1">
    <citation type="submission" date="2023-10" db="EMBL/GenBank/DDBJ databases">
        <title>complete genome sequence of Corynebacterium pseudokroppenstedtii P15-C1.</title>
        <authorList>
            <person name="Bruggemann H."/>
            <person name="Poehlein A."/>
        </authorList>
    </citation>
    <scope>NUCLEOTIDE SEQUENCE [LARGE SCALE GENOMIC DNA]</scope>
    <source>
        <strain evidence="6 7">P15_C1</strain>
    </source>
</reference>
<dbReference type="InterPro" id="IPR027417">
    <property type="entry name" value="P-loop_NTPase"/>
</dbReference>
<dbReference type="EMBL" id="CP137757">
    <property type="protein sequence ID" value="WPF24082.1"/>
    <property type="molecule type" value="Genomic_DNA"/>
</dbReference>
<dbReference type="AlphaFoldDB" id="A0AAU0PYV0"/>
<dbReference type="GO" id="GO:0005524">
    <property type="term" value="F:ATP binding"/>
    <property type="evidence" value="ECO:0007669"/>
    <property type="project" value="UniProtKB-KW"/>
</dbReference>
<dbReference type="Pfam" id="PF00005">
    <property type="entry name" value="ABC_tran"/>
    <property type="match status" value="1"/>
</dbReference>
<dbReference type="InterPro" id="IPR003593">
    <property type="entry name" value="AAA+_ATPase"/>
</dbReference>